<dbReference type="AlphaFoldDB" id="A0AAW9C9H1"/>
<dbReference type="EMBL" id="JAUEQX010000017">
    <property type="protein sequence ID" value="MDW3778876.1"/>
    <property type="molecule type" value="Genomic_DNA"/>
</dbReference>
<evidence type="ECO:0000313" key="1">
    <source>
        <dbReference type="EMBL" id="MDW3778876.1"/>
    </source>
</evidence>
<sequence>MKPYADELRAMTDAIMNVIFDGGDENRRHAVFQALLTEVEANYYPDSVKTLCVQAMGSWRVAQTLTDPADKIIMQRSAMLLLLAAFGRINGLATIEDYIAQRNREVLGLR</sequence>
<dbReference type="RefSeq" id="WP_146751537.1">
    <property type="nucleotide sequence ID" value="NZ_CALMQG010000063.1"/>
</dbReference>
<organism evidence="1 2">
    <name type="scientific">Kluyvera cryocrescens</name>
    <name type="common">Kluyvera citrophila</name>
    <dbReference type="NCBI Taxonomy" id="580"/>
    <lineage>
        <taxon>Bacteria</taxon>
        <taxon>Pseudomonadati</taxon>
        <taxon>Pseudomonadota</taxon>
        <taxon>Gammaproteobacteria</taxon>
        <taxon>Enterobacterales</taxon>
        <taxon>Enterobacteriaceae</taxon>
        <taxon>Kluyvera</taxon>
    </lineage>
</organism>
<comment type="caution">
    <text evidence="1">The sequence shown here is derived from an EMBL/GenBank/DDBJ whole genome shotgun (WGS) entry which is preliminary data.</text>
</comment>
<reference evidence="1" key="1">
    <citation type="journal article" date="2023" name="J Glob Antimicrob Resist">
        <title>Emergence of NDM-1 and KPC-3 carbapenemases in Kluyvera cryocrescens: Investigating genetic heterogeneity and acquisition routes of blaNDM-1 in Enterobacterales species in Portugal.</title>
        <authorList>
            <person name="Loiodice M."/>
            <person name="Ribeiro M."/>
            <person name="Peixe L."/>
            <person name="Novais A."/>
        </authorList>
    </citation>
    <scope>NUCLEOTIDE SEQUENCE</scope>
    <source>
        <strain evidence="1">K629</strain>
    </source>
</reference>
<protein>
    <recommendedName>
        <fullName evidence="3">Transcriptional regulator</fullName>
    </recommendedName>
</protein>
<name>A0AAW9C9H1_KLUCR</name>
<evidence type="ECO:0008006" key="3">
    <source>
        <dbReference type="Google" id="ProtNLM"/>
    </source>
</evidence>
<dbReference type="Proteomes" id="UP001276300">
    <property type="component" value="Unassembled WGS sequence"/>
</dbReference>
<proteinExistence type="predicted"/>
<evidence type="ECO:0000313" key="2">
    <source>
        <dbReference type="Proteomes" id="UP001276300"/>
    </source>
</evidence>
<accession>A0AAW9C9H1</accession>
<gene>
    <name evidence="1" type="ORF">QWU01_18910</name>
</gene>